<sequence length="148" mass="16400">MQMKLRLALCLILAAPMLVNAGIKDENFGSATVAQVTSIYDGDTFRADIADWPAIVGQRIGVRIKHIDTPELRGSCKKEKALALKAKQFLVEKLRNAKQVKLENIQRDKYFRVLADVVADGESLGQSLIKEKLAVPYEGGTKIDWCKA</sequence>
<gene>
    <name evidence="3" type="ordered locus">HCH_01990</name>
</gene>
<dbReference type="STRING" id="349521.HCH_01990"/>
<dbReference type="InterPro" id="IPR016071">
    <property type="entry name" value="Staphylococal_nuclease_OB-fold"/>
</dbReference>
<feature type="chain" id="PRO_5004215811" evidence="1">
    <location>
        <begin position="22"/>
        <end position="148"/>
    </location>
</feature>
<proteinExistence type="predicted"/>
<protein>
    <submittedName>
        <fullName evidence="3">Micrococcal nuclease-like protein</fullName>
    </submittedName>
</protein>
<evidence type="ECO:0000313" key="3">
    <source>
        <dbReference type="EMBL" id="ABC28824.1"/>
    </source>
</evidence>
<dbReference type="SMART" id="SM00318">
    <property type="entry name" value="SNc"/>
    <property type="match status" value="1"/>
</dbReference>
<dbReference type="InterPro" id="IPR035437">
    <property type="entry name" value="SNase_OB-fold_sf"/>
</dbReference>
<dbReference type="HOGENOM" id="CLU_046484_12_1_6"/>
<keyword evidence="4" id="KW-1185">Reference proteome</keyword>
<evidence type="ECO:0000256" key="1">
    <source>
        <dbReference type="SAM" id="SignalP"/>
    </source>
</evidence>
<evidence type="ECO:0000313" key="4">
    <source>
        <dbReference type="Proteomes" id="UP000000238"/>
    </source>
</evidence>
<accession>Q2SKK0</accession>
<dbReference type="KEGG" id="hch:HCH_01990"/>
<dbReference type="eggNOG" id="COG1525">
    <property type="taxonomic scope" value="Bacteria"/>
</dbReference>
<dbReference type="Pfam" id="PF00565">
    <property type="entry name" value="SNase"/>
    <property type="match status" value="1"/>
</dbReference>
<feature type="signal peptide" evidence="1">
    <location>
        <begin position="1"/>
        <end position="21"/>
    </location>
</feature>
<reference evidence="3 4" key="1">
    <citation type="journal article" date="2005" name="Nucleic Acids Res.">
        <title>Genomic blueprint of Hahella chejuensis, a marine microbe producing an algicidal agent.</title>
        <authorList>
            <person name="Jeong H."/>
            <person name="Yim J.H."/>
            <person name="Lee C."/>
            <person name="Choi S.-H."/>
            <person name="Park Y.K."/>
            <person name="Yoon S.H."/>
            <person name="Hur C.-G."/>
            <person name="Kang H.-Y."/>
            <person name="Kim D."/>
            <person name="Lee H.H."/>
            <person name="Park K.H."/>
            <person name="Park S.-H."/>
            <person name="Park H.-S."/>
            <person name="Lee H.K."/>
            <person name="Oh T.K."/>
            <person name="Kim J.F."/>
        </authorList>
    </citation>
    <scope>NUCLEOTIDE SEQUENCE [LARGE SCALE GENOMIC DNA]</scope>
    <source>
        <strain evidence="3 4">KCTC 2396</strain>
    </source>
</reference>
<name>Q2SKK0_HAHCH</name>
<dbReference type="SUPFAM" id="SSF50199">
    <property type="entry name" value="Staphylococcal nuclease"/>
    <property type="match status" value="1"/>
</dbReference>
<dbReference type="Gene3D" id="2.40.50.90">
    <property type="match status" value="1"/>
</dbReference>
<dbReference type="EMBL" id="CP000155">
    <property type="protein sequence ID" value="ABC28824.1"/>
    <property type="molecule type" value="Genomic_DNA"/>
</dbReference>
<organism evidence="3 4">
    <name type="scientific">Hahella chejuensis (strain KCTC 2396)</name>
    <dbReference type="NCBI Taxonomy" id="349521"/>
    <lineage>
        <taxon>Bacteria</taxon>
        <taxon>Pseudomonadati</taxon>
        <taxon>Pseudomonadota</taxon>
        <taxon>Gammaproteobacteria</taxon>
        <taxon>Oceanospirillales</taxon>
        <taxon>Hahellaceae</taxon>
        <taxon>Hahella</taxon>
    </lineage>
</organism>
<evidence type="ECO:0000259" key="2">
    <source>
        <dbReference type="PROSITE" id="PS50830"/>
    </source>
</evidence>
<keyword evidence="1" id="KW-0732">Signal</keyword>
<feature type="domain" description="TNase-like" evidence="2">
    <location>
        <begin position="30"/>
        <end position="134"/>
    </location>
</feature>
<dbReference type="AlphaFoldDB" id="Q2SKK0"/>
<dbReference type="PROSITE" id="PS50830">
    <property type="entry name" value="TNASE_3"/>
    <property type="match status" value="1"/>
</dbReference>
<dbReference type="Proteomes" id="UP000000238">
    <property type="component" value="Chromosome"/>
</dbReference>